<gene>
    <name evidence="2" type="ORF">NDU88_008864</name>
</gene>
<reference evidence="2" key="1">
    <citation type="journal article" date="2022" name="bioRxiv">
        <title>Sequencing and chromosome-scale assembly of the giantPleurodeles waltlgenome.</title>
        <authorList>
            <person name="Brown T."/>
            <person name="Elewa A."/>
            <person name="Iarovenko S."/>
            <person name="Subramanian E."/>
            <person name="Araus A.J."/>
            <person name="Petzold A."/>
            <person name="Susuki M."/>
            <person name="Suzuki K.-i.T."/>
            <person name="Hayashi T."/>
            <person name="Toyoda A."/>
            <person name="Oliveira C."/>
            <person name="Osipova E."/>
            <person name="Leigh N.D."/>
            <person name="Simon A."/>
            <person name="Yun M.H."/>
        </authorList>
    </citation>
    <scope>NUCLEOTIDE SEQUENCE</scope>
    <source>
        <strain evidence="2">20211129_DDA</strain>
        <tissue evidence="2">Liver</tissue>
    </source>
</reference>
<dbReference type="EMBL" id="JANPWB010000011">
    <property type="protein sequence ID" value="KAJ1130512.1"/>
    <property type="molecule type" value="Genomic_DNA"/>
</dbReference>
<evidence type="ECO:0000256" key="1">
    <source>
        <dbReference type="SAM" id="MobiDB-lite"/>
    </source>
</evidence>
<feature type="region of interest" description="Disordered" evidence="1">
    <location>
        <begin position="1"/>
        <end position="200"/>
    </location>
</feature>
<evidence type="ECO:0000313" key="3">
    <source>
        <dbReference type="Proteomes" id="UP001066276"/>
    </source>
</evidence>
<feature type="compositionally biased region" description="Basic and acidic residues" evidence="1">
    <location>
        <begin position="151"/>
        <end position="184"/>
    </location>
</feature>
<name>A0AAV7PQD7_PLEWA</name>
<feature type="compositionally biased region" description="Basic and acidic residues" evidence="1">
    <location>
        <begin position="86"/>
        <end position="120"/>
    </location>
</feature>
<dbReference type="Proteomes" id="UP001066276">
    <property type="component" value="Chromosome 7"/>
</dbReference>
<protein>
    <submittedName>
        <fullName evidence="2">Uncharacterized protein</fullName>
    </submittedName>
</protein>
<comment type="caution">
    <text evidence="2">The sequence shown here is derived from an EMBL/GenBank/DDBJ whole genome shotgun (WGS) entry which is preliminary data.</text>
</comment>
<proteinExistence type="predicted"/>
<feature type="compositionally biased region" description="Acidic residues" evidence="1">
    <location>
        <begin position="43"/>
        <end position="63"/>
    </location>
</feature>
<sequence>MSSSTRCREPPGPSDKMLRSEGKGAGLTTEGLNKQVEASSVEGGDDAGEEDEKGGEEILADEELGGRRAHGSAPVQATGDVSQEETASRRDTQPKTQGKKLEEDAVLEEKGDPDRDSEGDTDREEEGGIVKQEGSATREEEENANWEQDESTSREEEERATGKNGTEDRRKWELISEAVEERAGSDAGGISHTEEQRSTA</sequence>
<organism evidence="2 3">
    <name type="scientific">Pleurodeles waltl</name>
    <name type="common">Iberian ribbed newt</name>
    <dbReference type="NCBI Taxonomy" id="8319"/>
    <lineage>
        <taxon>Eukaryota</taxon>
        <taxon>Metazoa</taxon>
        <taxon>Chordata</taxon>
        <taxon>Craniata</taxon>
        <taxon>Vertebrata</taxon>
        <taxon>Euteleostomi</taxon>
        <taxon>Amphibia</taxon>
        <taxon>Batrachia</taxon>
        <taxon>Caudata</taxon>
        <taxon>Salamandroidea</taxon>
        <taxon>Salamandridae</taxon>
        <taxon>Pleurodelinae</taxon>
        <taxon>Pleurodeles</taxon>
    </lineage>
</organism>
<keyword evidence="3" id="KW-1185">Reference proteome</keyword>
<accession>A0AAV7PQD7</accession>
<feature type="compositionally biased region" description="Acidic residues" evidence="1">
    <location>
        <begin position="139"/>
        <end position="150"/>
    </location>
</feature>
<dbReference type="AlphaFoldDB" id="A0AAV7PQD7"/>
<evidence type="ECO:0000313" key="2">
    <source>
        <dbReference type="EMBL" id="KAJ1130512.1"/>
    </source>
</evidence>